<dbReference type="RefSeq" id="WP_153792773.1">
    <property type="nucleotide sequence ID" value="NZ_CP045915.1"/>
</dbReference>
<gene>
    <name evidence="1" type="ORF">GI584_23035</name>
</gene>
<evidence type="ECO:0000313" key="1">
    <source>
        <dbReference type="EMBL" id="QGH36752.1"/>
    </source>
</evidence>
<keyword evidence="2" id="KW-1185">Reference proteome</keyword>
<dbReference type="EMBL" id="CP045915">
    <property type="protein sequence ID" value="QGH36752.1"/>
    <property type="molecule type" value="Genomic_DNA"/>
</dbReference>
<dbReference type="Proteomes" id="UP000339690">
    <property type="component" value="Chromosome"/>
</dbReference>
<organism evidence="1 2">
    <name type="scientific">Gracilibacillus salitolerans</name>
    <dbReference type="NCBI Taxonomy" id="2663022"/>
    <lineage>
        <taxon>Bacteria</taxon>
        <taxon>Bacillati</taxon>
        <taxon>Bacillota</taxon>
        <taxon>Bacilli</taxon>
        <taxon>Bacillales</taxon>
        <taxon>Bacillaceae</taxon>
        <taxon>Gracilibacillus</taxon>
    </lineage>
</organism>
<protein>
    <submittedName>
        <fullName evidence="1">Uncharacterized protein</fullName>
    </submittedName>
</protein>
<reference evidence="1 2" key="1">
    <citation type="submission" date="2019-11" db="EMBL/GenBank/DDBJ databases">
        <title>Gracilibacillus salitolerans sp. nov., a moderate halophile isolated from a saline soil in northwest China.</title>
        <authorList>
            <person name="Gan L."/>
        </authorList>
    </citation>
    <scope>NUCLEOTIDE SEQUENCE [LARGE SCALE GENOMIC DNA]</scope>
    <source>
        <strain evidence="1 2">SCU50</strain>
    </source>
</reference>
<accession>A0A5Q2TRL6</accession>
<dbReference type="AlphaFoldDB" id="A0A5Q2TRL6"/>
<evidence type="ECO:0000313" key="2">
    <source>
        <dbReference type="Proteomes" id="UP000339690"/>
    </source>
</evidence>
<sequence length="81" mass="9194">MTKDVIKVIKEAREHSEPFVTDALIRGVTRLSNEMNDVAIDVNQSPRMLLGKMAITLRNGAITTGKEMMTRGLERMQNYRT</sequence>
<name>A0A5Q2TRL6_9BACI</name>
<dbReference type="KEGG" id="grc:GI584_23035"/>
<proteinExistence type="predicted"/>